<name>A0A0P1ABJ3_PLAHL</name>
<dbReference type="Proteomes" id="UP000054928">
    <property type="component" value="Unassembled WGS sequence"/>
</dbReference>
<dbReference type="RefSeq" id="XP_024574032.1">
    <property type="nucleotide sequence ID" value="XM_024723012.1"/>
</dbReference>
<dbReference type="GeneID" id="36400496"/>
<evidence type="ECO:0000313" key="1">
    <source>
        <dbReference type="EMBL" id="CEG37663.1"/>
    </source>
</evidence>
<dbReference type="AlphaFoldDB" id="A0A0P1ABJ3"/>
<sequence>MTRLAAFFSEWKRNLVEAQEVADSSIETEFASLYRLTHEAIRLCVLLTNMFFEDQDARLILQVNQGRIVQAKNTSRRDGMIAGE</sequence>
<evidence type="ECO:0000313" key="2">
    <source>
        <dbReference type="Proteomes" id="UP000054928"/>
    </source>
</evidence>
<accession>A0A0P1ABJ3</accession>
<dbReference type="EMBL" id="CCYD01000288">
    <property type="protein sequence ID" value="CEG37663.1"/>
    <property type="molecule type" value="Genomic_DNA"/>
</dbReference>
<organism evidence="1 2">
    <name type="scientific">Plasmopara halstedii</name>
    <name type="common">Downy mildew of sunflower</name>
    <dbReference type="NCBI Taxonomy" id="4781"/>
    <lineage>
        <taxon>Eukaryota</taxon>
        <taxon>Sar</taxon>
        <taxon>Stramenopiles</taxon>
        <taxon>Oomycota</taxon>
        <taxon>Peronosporomycetes</taxon>
        <taxon>Peronosporales</taxon>
        <taxon>Peronosporaceae</taxon>
        <taxon>Plasmopara</taxon>
    </lineage>
</organism>
<keyword evidence="2" id="KW-1185">Reference proteome</keyword>
<proteinExistence type="predicted"/>
<protein>
    <submittedName>
        <fullName evidence="1">Uncharacterized protein</fullName>
    </submittedName>
</protein>
<reference evidence="2" key="1">
    <citation type="submission" date="2014-09" db="EMBL/GenBank/DDBJ databases">
        <authorList>
            <person name="Sharma Rahul"/>
            <person name="Thines Marco"/>
        </authorList>
    </citation>
    <scope>NUCLEOTIDE SEQUENCE [LARGE SCALE GENOMIC DNA]</scope>
</reference>